<organism evidence="2 3">
    <name type="scientific">Fusarium sporotrichioides</name>
    <dbReference type="NCBI Taxonomy" id="5514"/>
    <lineage>
        <taxon>Eukaryota</taxon>
        <taxon>Fungi</taxon>
        <taxon>Dikarya</taxon>
        <taxon>Ascomycota</taxon>
        <taxon>Pezizomycotina</taxon>
        <taxon>Sordariomycetes</taxon>
        <taxon>Hypocreomycetidae</taxon>
        <taxon>Hypocreales</taxon>
        <taxon>Nectriaceae</taxon>
        <taxon>Fusarium</taxon>
    </lineage>
</organism>
<name>A0A395S4D8_FUSSP</name>
<gene>
    <name evidence="2" type="ORF">FSPOR_6130</name>
</gene>
<reference evidence="2 3" key="1">
    <citation type="journal article" date="2018" name="PLoS Pathog.">
        <title>Evolution of structural diversity of trichothecenes, a family of toxins produced by plant pathogenic and entomopathogenic fungi.</title>
        <authorList>
            <person name="Proctor R.H."/>
            <person name="McCormick S.P."/>
            <person name="Kim H.S."/>
            <person name="Cardoza R.E."/>
            <person name="Stanley A.M."/>
            <person name="Lindo L."/>
            <person name="Kelly A."/>
            <person name="Brown D.W."/>
            <person name="Lee T."/>
            <person name="Vaughan M.M."/>
            <person name="Alexander N.J."/>
            <person name="Busman M."/>
            <person name="Gutierrez S."/>
        </authorList>
    </citation>
    <scope>NUCLEOTIDE SEQUENCE [LARGE SCALE GENOMIC DNA]</scope>
    <source>
        <strain evidence="2 3">NRRL 3299</strain>
    </source>
</reference>
<dbReference type="Proteomes" id="UP000266152">
    <property type="component" value="Unassembled WGS sequence"/>
</dbReference>
<evidence type="ECO:0000313" key="3">
    <source>
        <dbReference type="Proteomes" id="UP000266152"/>
    </source>
</evidence>
<proteinExistence type="predicted"/>
<dbReference type="AlphaFoldDB" id="A0A395S4D8"/>
<comment type="caution">
    <text evidence="2">The sequence shown here is derived from an EMBL/GenBank/DDBJ whole genome shotgun (WGS) entry which is preliminary data.</text>
</comment>
<protein>
    <submittedName>
        <fullName evidence="2">Uncharacterized protein</fullName>
    </submittedName>
</protein>
<dbReference type="STRING" id="5514.A0A395S4D8"/>
<evidence type="ECO:0000313" key="2">
    <source>
        <dbReference type="EMBL" id="RGP67241.1"/>
    </source>
</evidence>
<accession>A0A395S4D8</accession>
<evidence type="ECO:0000256" key="1">
    <source>
        <dbReference type="SAM" id="MobiDB-lite"/>
    </source>
</evidence>
<keyword evidence="3" id="KW-1185">Reference proteome</keyword>
<feature type="region of interest" description="Disordered" evidence="1">
    <location>
        <begin position="385"/>
        <end position="409"/>
    </location>
</feature>
<sequence>MSRLRSKVLPVLAVSSLPSSHITSSPDISWTRVGSGKDHLLSELESLYWDGVKVELENIVRTLKVWQQPEYAQVNIQDEDDNHVHGFDTFLDQVSQEARAHAIRYGQMREKETNNYSRLYDSHSFNPKFARDALIDSVADRIAQQVSDGIKTEVRREMKAVTKLKGLEQRAWMLLQAAGFLDMEKLIEHRAHPEKLGFSKRPAIPQLALSSVESDGTPSFEPLRCMRKQCKKVVRGSMFVHDKPASDSGIICEECYQNHYYGRDVYTKAYKHCILTETITPEMSREICDCVGLRQDDTEGKSESLFPIDNPDQHKNAGIAGNEKCRLLHLGDRIALAKYQGLLNSVGAKPRTLRDTEKAALKANANKKTNGLGRSHERYFAANQKPGESDFEEEEELGQNPGAQGNNRRLKAFKTVQQTTSHGSDVSMAGEAAGDKDIPPFFRDYTEKYPYRNVHMALRVGPIVIENGVSHTKGGALVSLRDMPVFQECFRLQTIPERELAIGSGSDRLLWQRKRQATDRKRYDAVMKQVVGVPFSGSGTISHDQELSVVHDLLAACKQPFDDPSLATSDQIKLLNSALEPASRKLKCLLGSRLRVYLSSISEHLLDKSVKLAWSATNNNCQTFCTSLVDKNIFGPLINGKAPESSHDTAPLYTMSFVCPDEGYKKSRGVRTKFDVPFGLTEEYLLRFHFGRHDEADIIDTYQEYWYDWGAFGSTLYKYQDLYPWDCTEAYGRYPTKCGDCNLAKHIWAFPFDSWSMSSHHLLRDRYMYAPALTDKTLTAVGQDATPSSWMRNRLTVLSAMSTLHRAATAMARSLKFQKATAWLHKDLSHSLLDPSLSRVKLGGIHRAQPCSHYFEAGVYSQYFIAPWAPLTRRQQVKTYELQRDGRANLPDIPSSSRKRRFADHPPPNR</sequence>
<feature type="region of interest" description="Disordered" evidence="1">
    <location>
        <begin position="882"/>
        <end position="910"/>
    </location>
</feature>
<dbReference type="EMBL" id="PXOF01000085">
    <property type="protein sequence ID" value="RGP67241.1"/>
    <property type="molecule type" value="Genomic_DNA"/>
</dbReference>